<keyword evidence="3" id="KW-1185">Reference proteome</keyword>
<dbReference type="InterPro" id="IPR005146">
    <property type="entry name" value="B3/B4_tRNA-bd"/>
</dbReference>
<dbReference type="GO" id="GO:0004826">
    <property type="term" value="F:phenylalanine-tRNA ligase activity"/>
    <property type="evidence" value="ECO:0007669"/>
    <property type="project" value="InterPro"/>
</dbReference>
<gene>
    <name evidence="2" type="ORF">NWP17_09250</name>
</gene>
<dbReference type="Gene3D" id="3.50.40.10">
    <property type="entry name" value="Phenylalanyl-trna Synthetase, Chain B, domain 3"/>
    <property type="match status" value="1"/>
</dbReference>
<evidence type="ECO:0000313" key="2">
    <source>
        <dbReference type="EMBL" id="MDH6060621.1"/>
    </source>
</evidence>
<dbReference type="GO" id="GO:0003723">
    <property type="term" value="F:RNA binding"/>
    <property type="evidence" value="ECO:0007669"/>
    <property type="project" value="InterPro"/>
</dbReference>
<comment type="caution">
    <text evidence="2">The sequence shown here is derived from an EMBL/GenBank/DDBJ whole genome shotgun (WGS) entry which is preliminary data.</text>
</comment>
<evidence type="ECO:0000313" key="3">
    <source>
        <dbReference type="Proteomes" id="UP001159387"/>
    </source>
</evidence>
<evidence type="ECO:0000259" key="1">
    <source>
        <dbReference type="Pfam" id="PF03483"/>
    </source>
</evidence>
<keyword evidence="2" id="KW-0436">Ligase</keyword>
<reference evidence="2 3" key="1">
    <citation type="journal article" date="2023" name="J. Phycol.">
        <title>Chrysosporum ovalisporum is synonymous with the true-branching cyanobacterium Umezakia natans (Nostocales/Aphanizomenonaceae).</title>
        <authorList>
            <person name="McGregor G.B."/>
            <person name="Sendall B.C."/>
            <person name="Niiyama Y."/>
            <person name="Tuji A."/>
            <person name="Willis A."/>
        </authorList>
    </citation>
    <scope>NUCLEOTIDE SEQUENCE [LARGE SCALE GENOMIC DNA]</scope>
    <source>
        <strain evidence="2 3">ANA360D</strain>
    </source>
</reference>
<dbReference type="Pfam" id="PF03483">
    <property type="entry name" value="B3_4"/>
    <property type="match status" value="1"/>
</dbReference>
<dbReference type="AlphaFoldDB" id="A0AA43GSI5"/>
<accession>A0AA43GSI5</accession>
<dbReference type="RefSeq" id="WP_280654617.1">
    <property type="nucleotide sequence ID" value="NZ_JANQDH010000058.1"/>
</dbReference>
<proteinExistence type="predicted"/>
<feature type="domain" description="B3/B4 tRNA-binding" evidence="1">
    <location>
        <begin position="64"/>
        <end position="186"/>
    </location>
</feature>
<dbReference type="EMBL" id="JANQDH010000058">
    <property type="protein sequence ID" value="MDH6060621.1"/>
    <property type="molecule type" value="Genomic_DNA"/>
</dbReference>
<dbReference type="SUPFAM" id="SSF56037">
    <property type="entry name" value="PheT/TilS domain"/>
    <property type="match status" value="1"/>
</dbReference>
<sequence>MTVTYLESELVSRYPGFKIAYSTINNINNTQESPEVTKLIETLPNYVKANEKELLSRADHMKHFYKRIGSKNRYHILSLLKSTLNGRNYQPSNPSVDLVYGIELQNGILMGLHDLDKIPKDIYVGVAKGLETLDHISQGNLTLAEGAIILKNGKTVMASLSDGPDKQTKVTETSQNILVVAFGAPEDSLASLLSAIQQTNQLFRDYKLGEPENIDTKIA</sequence>
<organism evidence="2 3">
    <name type="scientific">Chrysosporum bergii ANA360D</name>
    <dbReference type="NCBI Taxonomy" id="617107"/>
    <lineage>
        <taxon>Bacteria</taxon>
        <taxon>Bacillati</taxon>
        <taxon>Cyanobacteriota</taxon>
        <taxon>Cyanophyceae</taxon>
        <taxon>Nostocales</taxon>
        <taxon>Nodulariaceae</taxon>
        <taxon>Chrysosporum</taxon>
    </lineage>
</organism>
<dbReference type="InterPro" id="IPR020825">
    <property type="entry name" value="Phe-tRNA_synthase-like_B3/B4"/>
</dbReference>
<name>A0AA43GSI5_9CYAN</name>
<dbReference type="Proteomes" id="UP001159387">
    <property type="component" value="Unassembled WGS sequence"/>
</dbReference>
<dbReference type="PANTHER" id="PTHR39209:SF2">
    <property type="entry name" value="CYTOPLASMIC PROTEIN"/>
    <property type="match status" value="1"/>
</dbReference>
<dbReference type="PANTHER" id="PTHR39209">
    <property type="match status" value="1"/>
</dbReference>
<protein>
    <submittedName>
        <fullName evidence="2">Phenylalanine--tRNA ligase beta subunit-related protein</fullName>
    </submittedName>
</protein>